<dbReference type="EMBL" id="JACXZA010000007">
    <property type="protein sequence ID" value="MBD3921944.1"/>
    <property type="molecule type" value="Genomic_DNA"/>
</dbReference>
<evidence type="ECO:0000313" key="5">
    <source>
        <dbReference type="EMBL" id="MBD3921944.1"/>
    </source>
</evidence>
<comment type="caution">
    <text evidence="5">The sequence shown here is derived from an EMBL/GenBank/DDBJ whole genome shotgun (WGS) entry which is preliminary data.</text>
</comment>
<evidence type="ECO:0000256" key="1">
    <source>
        <dbReference type="ARBA" id="ARBA00023015"/>
    </source>
</evidence>
<dbReference type="InterPro" id="IPR001845">
    <property type="entry name" value="HTH_ArsR_DNA-bd_dom"/>
</dbReference>
<dbReference type="SUPFAM" id="SSF46785">
    <property type="entry name" value="Winged helix' DNA-binding domain"/>
    <property type="match status" value="1"/>
</dbReference>
<dbReference type="CDD" id="cd00090">
    <property type="entry name" value="HTH_ARSR"/>
    <property type="match status" value="1"/>
</dbReference>
<evidence type="ECO:0000256" key="2">
    <source>
        <dbReference type="ARBA" id="ARBA00023125"/>
    </source>
</evidence>
<keyword evidence="2" id="KW-0238">DNA-binding</keyword>
<dbReference type="PRINTS" id="PR00778">
    <property type="entry name" value="HTHARSR"/>
</dbReference>
<dbReference type="Pfam" id="PF01022">
    <property type="entry name" value="HTH_5"/>
    <property type="match status" value="1"/>
</dbReference>
<feature type="domain" description="HTH arsR-type" evidence="4">
    <location>
        <begin position="9"/>
        <end position="107"/>
    </location>
</feature>
<sequence length="116" mass="13046">MEYLDTTQLETTVHQQLRACSPIFLALADPVRQDIIMMLTKHESLNVAQIVERSPMSRSAISHHLKILKQASLLTSTKKATEIYYSLDIEHPVALLKAFLATTEQILTIKTPTGDE</sequence>
<organism evidence="5 6">
    <name type="scientific">Paenibacillus terricola</name>
    <dbReference type="NCBI Taxonomy" id="2763503"/>
    <lineage>
        <taxon>Bacteria</taxon>
        <taxon>Bacillati</taxon>
        <taxon>Bacillota</taxon>
        <taxon>Bacilli</taxon>
        <taxon>Bacillales</taxon>
        <taxon>Paenibacillaceae</taxon>
        <taxon>Paenibacillus</taxon>
    </lineage>
</organism>
<dbReference type="InterPro" id="IPR036390">
    <property type="entry name" value="WH_DNA-bd_sf"/>
</dbReference>
<evidence type="ECO:0000313" key="6">
    <source>
        <dbReference type="Proteomes" id="UP000609346"/>
    </source>
</evidence>
<protein>
    <submittedName>
        <fullName evidence="5">Winged helix-turn-helix transcriptional regulator</fullName>
    </submittedName>
</protein>
<accession>A0ABR8N529</accession>
<evidence type="ECO:0000259" key="4">
    <source>
        <dbReference type="PROSITE" id="PS50987"/>
    </source>
</evidence>
<dbReference type="Gene3D" id="1.10.10.10">
    <property type="entry name" value="Winged helix-like DNA-binding domain superfamily/Winged helix DNA-binding domain"/>
    <property type="match status" value="1"/>
</dbReference>
<dbReference type="NCBIfam" id="NF033788">
    <property type="entry name" value="HTH_metalloreg"/>
    <property type="match status" value="1"/>
</dbReference>
<dbReference type="PANTHER" id="PTHR33154">
    <property type="entry name" value="TRANSCRIPTIONAL REGULATOR, ARSR FAMILY"/>
    <property type="match status" value="1"/>
</dbReference>
<dbReference type="PROSITE" id="PS50987">
    <property type="entry name" value="HTH_ARSR_2"/>
    <property type="match status" value="1"/>
</dbReference>
<dbReference type="InterPro" id="IPR036388">
    <property type="entry name" value="WH-like_DNA-bd_sf"/>
</dbReference>
<keyword evidence="1" id="KW-0805">Transcription regulation</keyword>
<name>A0ABR8N529_9BACL</name>
<gene>
    <name evidence="5" type="ORF">H8B09_24495</name>
</gene>
<proteinExistence type="predicted"/>
<keyword evidence="3" id="KW-0804">Transcription</keyword>
<dbReference type="RefSeq" id="WP_191206243.1">
    <property type="nucleotide sequence ID" value="NZ_JACXZA010000007.1"/>
</dbReference>
<dbReference type="InterPro" id="IPR051081">
    <property type="entry name" value="HTH_MetalResp_TranReg"/>
</dbReference>
<dbReference type="Proteomes" id="UP000609346">
    <property type="component" value="Unassembled WGS sequence"/>
</dbReference>
<dbReference type="SMART" id="SM00418">
    <property type="entry name" value="HTH_ARSR"/>
    <property type="match status" value="1"/>
</dbReference>
<reference evidence="5 6" key="1">
    <citation type="submission" date="2020-09" db="EMBL/GenBank/DDBJ databases">
        <title>Paenibacillus sp. strain PR3 16S rRNA gene Genome sequencing and assembly.</title>
        <authorList>
            <person name="Kim J."/>
        </authorList>
    </citation>
    <scope>NUCLEOTIDE SEQUENCE [LARGE SCALE GENOMIC DNA]</scope>
    <source>
        <strain evidence="5 6">PR3</strain>
    </source>
</reference>
<dbReference type="PANTHER" id="PTHR33154:SF33">
    <property type="entry name" value="TRANSCRIPTIONAL REPRESSOR SDPR"/>
    <property type="match status" value="1"/>
</dbReference>
<keyword evidence="6" id="KW-1185">Reference proteome</keyword>
<dbReference type="InterPro" id="IPR011991">
    <property type="entry name" value="ArsR-like_HTH"/>
</dbReference>
<evidence type="ECO:0000256" key="3">
    <source>
        <dbReference type="ARBA" id="ARBA00023163"/>
    </source>
</evidence>